<name>A0A1T5CW43_9SPHI</name>
<dbReference type="RefSeq" id="WP_079702488.1">
    <property type="nucleotide sequence ID" value="NZ_FUYR01000002.1"/>
</dbReference>
<dbReference type="EMBL" id="FUYR01000002">
    <property type="protein sequence ID" value="SKB63587.1"/>
    <property type="molecule type" value="Genomic_DNA"/>
</dbReference>
<reference evidence="2" key="1">
    <citation type="submission" date="2017-02" db="EMBL/GenBank/DDBJ databases">
        <authorList>
            <person name="Varghese N."/>
            <person name="Submissions S."/>
        </authorList>
    </citation>
    <scope>NUCLEOTIDE SEQUENCE [LARGE SCALE GENOMIC DNA]</scope>
    <source>
        <strain evidence="2">DSM 22385</strain>
    </source>
</reference>
<sequence>MSSAFIREGEYQPLGDVAPNTDALRFYLRRENGGVPVRELKAYYSDKHQREVYEMSDGLTYALNDEGRWYVVWE</sequence>
<proteinExistence type="predicted"/>
<dbReference type="Proteomes" id="UP000189981">
    <property type="component" value="Unassembled WGS sequence"/>
</dbReference>
<keyword evidence="2" id="KW-1185">Reference proteome</keyword>
<organism evidence="1 2">
    <name type="scientific">Daejeonella lutea</name>
    <dbReference type="NCBI Taxonomy" id="572036"/>
    <lineage>
        <taxon>Bacteria</taxon>
        <taxon>Pseudomonadati</taxon>
        <taxon>Bacteroidota</taxon>
        <taxon>Sphingobacteriia</taxon>
        <taxon>Sphingobacteriales</taxon>
        <taxon>Sphingobacteriaceae</taxon>
        <taxon>Daejeonella</taxon>
    </lineage>
</organism>
<dbReference type="OrthoDB" id="675724at2"/>
<dbReference type="AlphaFoldDB" id="A0A1T5CW43"/>
<protein>
    <submittedName>
        <fullName evidence="1">Uncharacterized protein</fullName>
    </submittedName>
</protein>
<dbReference type="STRING" id="572036.SAMN05661099_1940"/>
<gene>
    <name evidence="1" type="ORF">SAMN05661099_1940</name>
</gene>
<accession>A0A1T5CW43</accession>
<evidence type="ECO:0000313" key="1">
    <source>
        <dbReference type="EMBL" id="SKB63587.1"/>
    </source>
</evidence>
<evidence type="ECO:0000313" key="2">
    <source>
        <dbReference type="Proteomes" id="UP000189981"/>
    </source>
</evidence>